<reference evidence="3" key="1">
    <citation type="submission" date="2019-08" db="EMBL/GenBank/DDBJ databases">
        <authorList>
            <person name="Kucharzyk K."/>
            <person name="Murdoch R.W."/>
            <person name="Higgins S."/>
            <person name="Loffler F."/>
        </authorList>
    </citation>
    <scope>NUCLEOTIDE SEQUENCE</scope>
</reference>
<feature type="domain" description="Gliding motility-associated protein GldM N-terminal" evidence="1">
    <location>
        <begin position="67"/>
        <end position="176"/>
    </location>
</feature>
<dbReference type="AlphaFoldDB" id="A0A644XZ44"/>
<dbReference type="PROSITE" id="PS51257">
    <property type="entry name" value="PROKAR_LIPOPROTEIN"/>
    <property type="match status" value="1"/>
</dbReference>
<feature type="domain" description="Gliding motility-associated protein GldM first immunoglobulin-like" evidence="2">
    <location>
        <begin position="229"/>
        <end position="327"/>
    </location>
</feature>
<accession>A0A644XZ44</accession>
<protein>
    <submittedName>
        <fullName evidence="3">Uncharacterized protein</fullName>
    </submittedName>
</protein>
<dbReference type="InterPro" id="IPR048405">
    <property type="entry name" value="GldM_Ig-like-1"/>
</dbReference>
<comment type="caution">
    <text evidence="3">The sequence shown here is derived from an EMBL/GenBank/DDBJ whole genome shotgun (WGS) entry which is preliminary data.</text>
</comment>
<evidence type="ECO:0000313" key="3">
    <source>
        <dbReference type="EMBL" id="MPM20921.1"/>
    </source>
</evidence>
<organism evidence="3">
    <name type="scientific">bioreactor metagenome</name>
    <dbReference type="NCBI Taxonomy" id="1076179"/>
    <lineage>
        <taxon>unclassified sequences</taxon>
        <taxon>metagenomes</taxon>
        <taxon>ecological metagenomes</taxon>
    </lineage>
</organism>
<dbReference type="Pfam" id="PF12081">
    <property type="entry name" value="GldM_1st"/>
    <property type="match status" value="1"/>
</dbReference>
<dbReference type="InterPro" id="IPR022720">
    <property type="entry name" value="Motility-assoc_prot_GldM_N"/>
</dbReference>
<proteinExistence type="predicted"/>
<evidence type="ECO:0000259" key="1">
    <source>
        <dbReference type="Pfam" id="PF12081"/>
    </source>
</evidence>
<gene>
    <name evidence="3" type="ORF">SDC9_67359</name>
</gene>
<sequence>MKKFLSIFSFLLIILISSCLNDNEKEIRSLIVANDAVMKMHELMDERAEQSFNVVMIDYALHPRQGMKEARDKSVIIKNKSDSLISFIHELKLNLIKAVSEKSLNEIKQLEKKAYREGCSFLENIDGLDNCKTPDLMLFGSNGKGIELIEQKINTYVSELSSMVEPTNLKKISIDLGFNKSEYKDAMLAADVLLLNSLVIKIRETESDVILFLYDMAFTEQPWSKLRQEAIVTAKNNYIKQGEIYEAKIMVALYDQKQQPKITIHKSPDSHLINKFNRDTIIEGNEGFGVYRIVANNPGWNSYSGFIEVVGQDGNIEKLPFNATYFVEAKQK</sequence>
<dbReference type="Pfam" id="PF21601">
    <property type="entry name" value="GldM_2nd"/>
    <property type="match status" value="1"/>
</dbReference>
<dbReference type="EMBL" id="VSSQ01003483">
    <property type="protein sequence ID" value="MPM20921.1"/>
    <property type="molecule type" value="Genomic_DNA"/>
</dbReference>
<name>A0A644XZ44_9ZZZZ</name>
<evidence type="ECO:0000259" key="2">
    <source>
        <dbReference type="Pfam" id="PF21601"/>
    </source>
</evidence>